<dbReference type="PROSITE" id="PS51168">
    <property type="entry name" value="CHORISMATE_MUT_2"/>
    <property type="match status" value="1"/>
</dbReference>
<feature type="signal peptide" evidence="3">
    <location>
        <begin position="1"/>
        <end position="25"/>
    </location>
</feature>
<comment type="caution">
    <text evidence="5">The sequence shown here is derived from an EMBL/GenBank/DDBJ whole genome shotgun (WGS) entry which is preliminary data.</text>
</comment>
<reference evidence="5 6" key="1">
    <citation type="submission" date="2019-02" db="EMBL/GenBank/DDBJ databases">
        <title>Bacterial novel species Mucilaginibacter sp. 17JY9-4 isolated from soil.</title>
        <authorList>
            <person name="Jung H.-Y."/>
        </authorList>
    </citation>
    <scope>NUCLEOTIDE SEQUENCE [LARGE SCALE GENOMIC DNA]</scope>
    <source>
        <strain evidence="5 6">17JY9-4</strain>
    </source>
</reference>
<evidence type="ECO:0000256" key="1">
    <source>
        <dbReference type="ARBA" id="ARBA00012404"/>
    </source>
</evidence>
<evidence type="ECO:0000313" key="5">
    <source>
        <dbReference type="EMBL" id="RYU85634.1"/>
    </source>
</evidence>
<name>A0A4Q5LIQ9_9SPHI</name>
<dbReference type="GO" id="GO:0046417">
    <property type="term" value="P:chorismate metabolic process"/>
    <property type="evidence" value="ECO:0007669"/>
    <property type="project" value="InterPro"/>
</dbReference>
<dbReference type="SMART" id="SM00830">
    <property type="entry name" value="CM_2"/>
    <property type="match status" value="1"/>
</dbReference>
<feature type="chain" id="PRO_5020438967" description="chorismate mutase" evidence="3">
    <location>
        <begin position="26"/>
        <end position="125"/>
    </location>
</feature>
<dbReference type="EMBL" id="SEWG01000012">
    <property type="protein sequence ID" value="RYU85634.1"/>
    <property type="molecule type" value="Genomic_DNA"/>
</dbReference>
<evidence type="ECO:0000256" key="3">
    <source>
        <dbReference type="SAM" id="SignalP"/>
    </source>
</evidence>
<dbReference type="AlphaFoldDB" id="A0A4Q5LIQ9"/>
<dbReference type="InterPro" id="IPR036979">
    <property type="entry name" value="CM_dom_sf"/>
</dbReference>
<dbReference type="SUPFAM" id="SSF48600">
    <property type="entry name" value="Chorismate mutase II"/>
    <property type="match status" value="1"/>
</dbReference>
<dbReference type="GO" id="GO:0009697">
    <property type="term" value="P:salicylic acid biosynthetic process"/>
    <property type="evidence" value="ECO:0007669"/>
    <property type="project" value="TreeGrafter"/>
</dbReference>
<gene>
    <name evidence="5" type="ORF">EWM62_19020</name>
</gene>
<evidence type="ECO:0000313" key="6">
    <source>
        <dbReference type="Proteomes" id="UP000293331"/>
    </source>
</evidence>
<dbReference type="Gene3D" id="1.20.59.10">
    <property type="entry name" value="Chorismate mutase"/>
    <property type="match status" value="1"/>
</dbReference>
<organism evidence="5 6">
    <name type="scientific">Mucilaginibacter terrigena</name>
    <dbReference type="NCBI Taxonomy" id="2492395"/>
    <lineage>
        <taxon>Bacteria</taxon>
        <taxon>Pseudomonadati</taxon>
        <taxon>Bacteroidota</taxon>
        <taxon>Sphingobacteriia</taxon>
        <taxon>Sphingobacteriales</taxon>
        <taxon>Sphingobacteriaceae</taxon>
        <taxon>Mucilaginibacter</taxon>
    </lineage>
</organism>
<dbReference type="InterPro" id="IPR036263">
    <property type="entry name" value="Chorismate_II_sf"/>
</dbReference>
<sequence length="125" mass="13948">MGKRYLKHILFLTALFTIAYTSAPAQTKSAETVNQELSQSRKKIDSLDKLLINVLGSRQRVVREVGIYKKKNNVPPLQPARFKQVIDRAIAAGGKEGLSAEFVTELMNAIHKESLRIEGDSTLTH</sequence>
<protein>
    <recommendedName>
        <fullName evidence="1">chorismate mutase</fullName>
        <ecNumber evidence="1">5.4.99.5</ecNumber>
    </recommendedName>
</protein>
<accession>A0A4Q5LIQ9</accession>
<proteinExistence type="predicted"/>
<dbReference type="RefSeq" id="WP_129878269.1">
    <property type="nucleotide sequence ID" value="NZ_SEWG01000012.1"/>
</dbReference>
<dbReference type="PANTHER" id="PTHR38041:SF1">
    <property type="entry name" value="CHORISMATE MUTASE"/>
    <property type="match status" value="1"/>
</dbReference>
<dbReference type="Pfam" id="PF01817">
    <property type="entry name" value="CM_2"/>
    <property type="match status" value="1"/>
</dbReference>
<dbReference type="InterPro" id="IPR002701">
    <property type="entry name" value="CM_II_prokaryot"/>
</dbReference>
<keyword evidence="2" id="KW-0413">Isomerase</keyword>
<feature type="domain" description="Chorismate mutase" evidence="4">
    <location>
        <begin position="31"/>
        <end position="122"/>
    </location>
</feature>
<keyword evidence="3" id="KW-0732">Signal</keyword>
<dbReference type="InterPro" id="IPR051331">
    <property type="entry name" value="Chorismate_mutase-related"/>
</dbReference>
<dbReference type="EC" id="5.4.99.5" evidence="1"/>
<keyword evidence="6" id="KW-1185">Reference proteome</keyword>
<dbReference type="GO" id="GO:0004106">
    <property type="term" value="F:chorismate mutase activity"/>
    <property type="evidence" value="ECO:0007669"/>
    <property type="project" value="UniProtKB-EC"/>
</dbReference>
<dbReference type="Proteomes" id="UP000293331">
    <property type="component" value="Unassembled WGS sequence"/>
</dbReference>
<evidence type="ECO:0000259" key="4">
    <source>
        <dbReference type="PROSITE" id="PS51168"/>
    </source>
</evidence>
<dbReference type="PANTHER" id="PTHR38041">
    <property type="entry name" value="CHORISMATE MUTASE"/>
    <property type="match status" value="1"/>
</dbReference>
<evidence type="ECO:0000256" key="2">
    <source>
        <dbReference type="ARBA" id="ARBA00023235"/>
    </source>
</evidence>
<dbReference type="OrthoDB" id="669870at2"/>